<evidence type="ECO:0000313" key="2">
    <source>
        <dbReference type="Proteomes" id="UP000230069"/>
    </source>
</evidence>
<dbReference type="EMBL" id="KZ305054">
    <property type="protein sequence ID" value="PIA34854.1"/>
    <property type="molecule type" value="Genomic_DNA"/>
</dbReference>
<reference evidence="1 2" key="1">
    <citation type="submission" date="2017-09" db="EMBL/GenBank/DDBJ databases">
        <title>WGS assembly of Aquilegia coerulea Goldsmith.</title>
        <authorList>
            <person name="Hodges S."/>
            <person name="Kramer E."/>
            <person name="Nordborg M."/>
            <person name="Tomkins J."/>
            <person name="Borevitz J."/>
            <person name="Derieg N."/>
            <person name="Yan J."/>
            <person name="Mihaltcheva S."/>
            <person name="Hayes R.D."/>
            <person name="Rokhsar D."/>
        </authorList>
    </citation>
    <scope>NUCLEOTIDE SEQUENCE [LARGE SCALE GENOMIC DNA]</scope>
    <source>
        <strain evidence="2">cv. Goldsmith</strain>
    </source>
</reference>
<dbReference type="Proteomes" id="UP000230069">
    <property type="component" value="Unassembled WGS sequence"/>
</dbReference>
<evidence type="ECO:0000313" key="1">
    <source>
        <dbReference type="EMBL" id="PIA34854.1"/>
    </source>
</evidence>
<accession>A0A2G5CUA3</accession>
<keyword evidence="2" id="KW-1185">Reference proteome</keyword>
<protein>
    <submittedName>
        <fullName evidence="1">Uncharacterized protein</fullName>
    </submittedName>
</protein>
<proteinExistence type="predicted"/>
<dbReference type="InParanoid" id="A0A2G5CUA3"/>
<gene>
    <name evidence="1" type="ORF">AQUCO_03700256v1</name>
</gene>
<sequence>MTAGFILQACCGVYKYTKKYHETLIPEVPRLALRFGGRGAALCGIWSVFSFVGHVVVQREYDYHVKAISGAAAHGIVQSHLQDLAWDRS</sequence>
<dbReference type="AlphaFoldDB" id="A0A2G5CUA3"/>
<organism evidence="1 2">
    <name type="scientific">Aquilegia coerulea</name>
    <name type="common">Rocky mountain columbine</name>
    <dbReference type="NCBI Taxonomy" id="218851"/>
    <lineage>
        <taxon>Eukaryota</taxon>
        <taxon>Viridiplantae</taxon>
        <taxon>Streptophyta</taxon>
        <taxon>Embryophyta</taxon>
        <taxon>Tracheophyta</taxon>
        <taxon>Spermatophyta</taxon>
        <taxon>Magnoliopsida</taxon>
        <taxon>Ranunculales</taxon>
        <taxon>Ranunculaceae</taxon>
        <taxon>Thalictroideae</taxon>
        <taxon>Aquilegia</taxon>
    </lineage>
</organism>
<name>A0A2G5CUA3_AQUCA</name>